<dbReference type="InterPro" id="IPR029058">
    <property type="entry name" value="AB_hydrolase_fold"/>
</dbReference>
<dbReference type="PANTHER" id="PTHR43037:SF1">
    <property type="entry name" value="BLL1128 PROTEIN"/>
    <property type="match status" value="1"/>
</dbReference>
<dbReference type="OrthoDB" id="9764953at2"/>
<keyword evidence="1" id="KW-0732">Signal</keyword>
<dbReference type="Pfam" id="PF02230">
    <property type="entry name" value="Abhydrolase_2"/>
    <property type="match status" value="1"/>
</dbReference>
<dbReference type="AlphaFoldDB" id="A0A517P1X9"/>
<dbReference type="Proteomes" id="UP000319817">
    <property type="component" value="Chromosome"/>
</dbReference>
<keyword evidence="4" id="KW-1185">Reference proteome</keyword>
<organism evidence="3 4">
    <name type="scientific">Stieleria marina</name>
    <dbReference type="NCBI Taxonomy" id="1930275"/>
    <lineage>
        <taxon>Bacteria</taxon>
        <taxon>Pseudomonadati</taxon>
        <taxon>Planctomycetota</taxon>
        <taxon>Planctomycetia</taxon>
        <taxon>Pirellulales</taxon>
        <taxon>Pirellulaceae</taxon>
        <taxon>Stieleria</taxon>
    </lineage>
</organism>
<evidence type="ECO:0000313" key="3">
    <source>
        <dbReference type="EMBL" id="QDT13368.1"/>
    </source>
</evidence>
<dbReference type="Gene3D" id="3.40.50.1820">
    <property type="entry name" value="alpha/beta hydrolase"/>
    <property type="match status" value="1"/>
</dbReference>
<reference evidence="3 4" key="1">
    <citation type="submission" date="2019-02" db="EMBL/GenBank/DDBJ databases">
        <title>Deep-cultivation of Planctomycetes and their phenomic and genomic characterization uncovers novel biology.</title>
        <authorList>
            <person name="Wiegand S."/>
            <person name="Jogler M."/>
            <person name="Boedeker C."/>
            <person name="Pinto D."/>
            <person name="Vollmers J."/>
            <person name="Rivas-Marin E."/>
            <person name="Kohn T."/>
            <person name="Peeters S.H."/>
            <person name="Heuer A."/>
            <person name="Rast P."/>
            <person name="Oberbeckmann S."/>
            <person name="Bunk B."/>
            <person name="Jeske O."/>
            <person name="Meyerdierks A."/>
            <person name="Storesund J.E."/>
            <person name="Kallscheuer N."/>
            <person name="Luecker S."/>
            <person name="Lage O.M."/>
            <person name="Pohl T."/>
            <person name="Merkel B.J."/>
            <person name="Hornburger P."/>
            <person name="Mueller R.-W."/>
            <person name="Bruemmer F."/>
            <person name="Labrenz M."/>
            <person name="Spormann A.M."/>
            <person name="Op den Camp H."/>
            <person name="Overmann J."/>
            <person name="Amann R."/>
            <person name="Jetten M.S.M."/>
            <person name="Mascher T."/>
            <person name="Medema M.H."/>
            <person name="Devos D.P."/>
            <person name="Kaster A.-K."/>
            <person name="Ovreas L."/>
            <person name="Rohde M."/>
            <person name="Galperin M.Y."/>
            <person name="Jogler C."/>
        </authorList>
    </citation>
    <scope>NUCLEOTIDE SEQUENCE [LARGE SCALE GENOMIC DNA]</scope>
    <source>
        <strain evidence="3 4">K23_9</strain>
    </source>
</reference>
<dbReference type="SUPFAM" id="SSF53474">
    <property type="entry name" value="alpha/beta-Hydrolases"/>
    <property type="match status" value="1"/>
</dbReference>
<evidence type="ECO:0000259" key="2">
    <source>
        <dbReference type="Pfam" id="PF02230"/>
    </source>
</evidence>
<dbReference type="PANTHER" id="PTHR43037">
    <property type="entry name" value="UNNAMED PRODUCT-RELATED"/>
    <property type="match status" value="1"/>
</dbReference>
<dbReference type="GO" id="GO:0016787">
    <property type="term" value="F:hydrolase activity"/>
    <property type="evidence" value="ECO:0007669"/>
    <property type="project" value="InterPro"/>
</dbReference>
<dbReference type="EMBL" id="CP036526">
    <property type="protein sequence ID" value="QDT13368.1"/>
    <property type="molecule type" value="Genomic_DNA"/>
</dbReference>
<evidence type="ECO:0000313" key="4">
    <source>
        <dbReference type="Proteomes" id="UP000319817"/>
    </source>
</evidence>
<accession>A0A517P1X9</accession>
<evidence type="ECO:0000256" key="1">
    <source>
        <dbReference type="ARBA" id="ARBA00022729"/>
    </source>
</evidence>
<proteinExistence type="predicted"/>
<dbReference type="RefSeq" id="WP_145421112.1">
    <property type="nucleotide sequence ID" value="NZ_CP036526.1"/>
</dbReference>
<gene>
    <name evidence="3" type="ORF">K239x_53860</name>
</gene>
<feature type="domain" description="Phospholipase/carboxylesterase/thioesterase" evidence="2">
    <location>
        <begin position="74"/>
        <end position="265"/>
    </location>
</feature>
<protein>
    <submittedName>
        <fullName evidence="3">Phospholipase/Carboxylesterase</fullName>
    </submittedName>
</protein>
<dbReference type="InterPro" id="IPR050955">
    <property type="entry name" value="Plant_Biomass_Hydrol_Est"/>
</dbReference>
<name>A0A517P1X9_9BACT</name>
<dbReference type="InterPro" id="IPR003140">
    <property type="entry name" value="PLipase/COase/thioEstase"/>
</dbReference>
<sequence length="282" mass="31294">MADAGVVISFRFCSGTLLLAILLSATAMLLPTESFADDPDKAALLALYQRQSFQADAGVLPYRLLAPAKVEPGKKYPLVLFLHGAGERGEDNESQLVHGASEFAKPDRRNQYPAYVVFPQCPKEQRWVESDWDLKSGEGQFPSKPSLPMQLALGLVDQLIDEQPVDSNRCYVTGLSMGGMGTWFAAASEPKRFAAMLEVCGGGDPSWANRYQGIPIWCFHGQSDRVVPVERGREMIVALTLSGQAPEIRYVEYPGVGHNSWTQTFARDDIYDWLFAQERKQK</sequence>